<sequence length="289" mass="32252">MRITLSAFTLLLTLLLPPLAQARELKLASWNLAWFTGRDWLLPRDRAPRRAEDVARLAEYARRLDPDILALQEVDGPEAAARLLDARDYAFFFPEEDDVQRAGFAVRRSLRVTRNPDLAGLDLNPGARFSLRRGTDIMVEAEGRRLRLLSLHLKSGCSSGRLDRPEPECEQLVRQGEILAGWVAARQREGVAFALLGDFNRALGTPGDALWARLAAAAPLLRATEGVSSPCWAGPRGGRAFIDHILLGGAARDWAVPESLRVLVYAERSLDWRDRLSDHCPVSLRLRLH</sequence>
<dbReference type="EMBL" id="JAEUXJ010000002">
    <property type="protein sequence ID" value="MBL6455018.1"/>
    <property type="molecule type" value="Genomic_DNA"/>
</dbReference>
<feature type="domain" description="Endonuclease/exonuclease/phosphatase" evidence="1">
    <location>
        <begin position="28"/>
        <end position="279"/>
    </location>
</feature>
<dbReference type="InterPro" id="IPR005135">
    <property type="entry name" value="Endo/exonuclease/phosphatase"/>
</dbReference>
<organism evidence="2 3">
    <name type="scientific">Belnapia mucosa</name>
    <dbReference type="NCBI Taxonomy" id="2804532"/>
    <lineage>
        <taxon>Bacteria</taxon>
        <taxon>Pseudomonadati</taxon>
        <taxon>Pseudomonadota</taxon>
        <taxon>Alphaproteobacteria</taxon>
        <taxon>Acetobacterales</taxon>
        <taxon>Roseomonadaceae</taxon>
        <taxon>Belnapia</taxon>
    </lineage>
</organism>
<name>A0ABS1V3W1_9PROT</name>
<keyword evidence="3" id="KW-1185">Reference proteome</keyword>
<evidence type="ECO:0000313" key="3">
    <source>
        <dbReference type="Proteomes" id="UP000606490"/>
    </source>
</evidence>
<accession>A0ABS1V3W1</accession>
<dbReference type="GO" id="GO:0004519">
    <property type="term" value="F:endonuclease activity"/>
    <property type="evidence" value="ECO:0007669"/>
    <property type="project" value="UniProtKB-KW"/>
</dbReference>
<keyword evidence="2" id="KW-0378">Hydrolase</keyword>
<comment type="caution">
    <text evidence="2">The sequence shown here is derived from an EMBL/GenBank/DDBJ whole genome shotgun (WGS) entry which is preliminary data.</text>
</comment>
<evidence type="ECO:0000259" key="1">
    <source>
        <dbReference type="Pfam" id="PF03372"/>
    </source>
</evidence>
<dbReference type="Pfam" id="PF03372">
    <property type="entry name" value="Exo_endo_phos"/>
    <property type="match status" value="1"/>
</dbReference>
<dbReference type="Gene3D" id="3.60.10.10">
    <property type="entry name" value="Endonuclease/exonuclease/phosphatase"/>
    <property type="match status" value="1"/>
</dbReference>
<gene>
    <name evidence="2" type="ORF">JMJ55_06760</name>
</gene>
<dbReference type="Proteomes" id="UP000606490">
    <property type="component" value="Unassembled WGS sequence"/>
</dbReference>
<proteinExistence type="predicted"/>
<keyword evidence="2" id="KW-0255">Endonuclease</keyword>
<evidence type="ECO:0000313" key="2">
    <source>
        <dbReference type="EMBL" id="MBL6455018.1"/>
    </source>
</evidence>
<keyword evidence="2" id="KW-0540">Nuclease</keyword>
<reference evidence="2 3" key="1">
    <citation type="submission" date="2021-01" db="EMBL/GenBank/DDBJ databases">
        <title>Belnapia mucosa sp. nov. and Belnapia arida sp. nov., isolated from the Tabernas Desert (Almeria, Spain).</title>
        <authorList>
            <person name="Molina-Menor E."/>
            <person name="Vidal-Verdu A."/>
            <person name="Calonge A."/>
            <person name="Satari L."/>
            <person name="Pereto Magraner J."/>
            <person name="Porcar Miralles M."/>
        </authorList>
    </citation>
    <scope>NUCLEOTIDE SEQUENCE [LARGE SCALE GENOMIC DNA]</scope>
    <source>
        <strain evidence="2 3">T6</strain>
    </source>
</reference>
<dbReference type="InterPro" id="IPR036691">
    <property type="entry name" value="Endo/exonu/phosph_ase_sf"/>
</dbReference>
<protein>
    <submittedName>
        <fullName evidence="2">Endonuclease/exonuclease/phosphatase family protein</fullName>
    </submittedName>
</protein>
<dbReference type="RefSeq" id="WP_202824748.1">
    <property type="nucleotide sequence ID" value="NZ_JAEUXJ010000002.1"/>
</dbReference>
<dbReference type="SUPFAM" id="SSF56219">
    <property type="entry name" value="DNase I-like"/>
    <property type="match status" value="1"/>
</dbReference>